<organism evidence="1 2">
    <name type="scientific">Moellerella wisconsensis</name>
    <dbReference type="NCBI Taxonomy" id="158849"/>
    <lineage>
        <taxon>Bacteria</taxon>
        <taxon>Pseudomonadati</taxon>
        <taxon>Pseudomonadota</taxon>
        <taxon>Gammaproteobacteria</taxon>
        <taxon>Enterobacterales</taxon>
        <taxon>Morganellaceae</taxon>
        <taxon>Moellerella</taxon>
    </lineage>
</organism>
<dbReference type="Proteomes" id="UP000829420">
    <property type="component" value="Plasmid pW1-b"/>
</dbReference>
<reference evidence="1" key="1">
    <citation type="submission" date="2022-03" db="EMBL/GenBank/DDBJ databases">
        <title>ESBL-producing Moellerella wisconsensis and Escherichia marmotae isolated from wild game meat.</title>
        <authorList>
            <person name="Biggel M."/>
        </authorList>
    </citation>
    <scope>NUCLEOTIDE SEQUENCE</scope>
    <source>
        <strain evidence="1">W1</strain>
    </source>
</reference>
<evidence type="ECO:0000313" key="1">
    <source>
        <dbReference type="EMBL" id="UNH40918.1"/>
    </source>
</evidence>
<proteinExistence type="predicted"/>
<geneLocation type="plasmid" evidence="1 2">
    <name>pW1-b</name>
</geneLocation>
<protein>
    <submittedName>
        <fullName evidence="1">Uncharacterized protein</fullName>
    </submittedName>
</protein>
<name>A0ACD3YCQ5_9GAMM</name>
<evidence type="ECO:0000313" key="2">
    <source>
        <dbReference type="Proteomes" id="UP000829420"/>
    </source>
</evidence>
<accession>A0ACD3YCQ5</accession>
<sequence length="76" mass="8824">MNQDYNIIKSRLSWLKFHDVKLEITTKTGNVVTGFVRKFDEQSALIDEVGFKNKNDFLTVNYSSIESFRNIESVTC</sequence>
<gene>
    <name evidence="1" type="ORF">MNY70_18305</name>
</gene>
<dbReference type="EMBL" id="CP093257">
    <property type="protein sequence ID" value="UNH40918.1"/>
    <property type="molecule type" value="Genomic_DNA"/>
</dbReference>
<keyword evidence="2" id="KW-1185">Reference proteome</keyword>
<keyword evidence="1" id="KW-0614">Plasmid</keyword>